<name>W0FL30_9BACT</name>
<dbReference type="EMBL" id="KC246844">
    <property type="protein sequence ID" value="AHF25636.1"/>
    <property type="molecule type" value="Genomic_DNA"/>
</dbReference>
<dbReference type="PANTHER" id="PTHR44169">
    <property type="entry name" value="NADPH-DEPENDENT 1-ACYLDIHYDROXYACETONE PHOSPHATE REDUCTASE"/>
    <property type="match status" value="1"/>
</dbReference>
<dbReference type="Pfam" id="PF00106">
    <property type="entry name" value="adh_short"/>
    <property type="match status" value="1"/>
</dbReference>
<dbReference type="PROSITE" id="PS51257">
    <property type="entry name" value="PROKAR_LIPOPROTEIN"/>
    <property type="match status" value="1"/>
</dbReference>
<dbReference type="Gene3D" id="3.40.50.720">
    <property type="entry name" value="NAD(P)-binding Rossmann-like Domain"/>
    <property type="match status" value="1"/>
</dbReference>
<evidence type="ECO:0000256" key="1">
    <source>
        <dbReference type="ARBA" id="ARBA00006484"/>
    </source>
</evidence>
<dbReference type="InterPro" id="IPR036291">
    <property type="entry name" value="NAD(P)-bd_dom_sf"/>
</dbReference>
<dbReference type="SUPFAM" id="SSF51735">
    <property type="entry name" value="NAD(P)-binding Rossmann-fold domains"/>
    <property type="match status" value="1"/>
</dbReference>
<reference evidence="3" key="1">
    <citation type="journal article" date="2013" name="PLoS ONE">
        <title>Metagenomic insights into the carbohydrate-active enzymes carried by the microorganisms adhering to solid digesta in the rumen of cows.</title>
        <authorList>
            <person name="Wang L."/>
            <person name="Hatem A."/>
            <person name="Catalyurek U.V."/>
            <person name="Morrison M."/>
            <person name="Yu Z."/>
        </authorList>
    </citation>
    <scope>NUCLEOTIDE SEQUENCE</scope>
</reference>
<proteinExistence type="inferred from homology"/>
<organism evidence="3">
    <name type="scientific">uncultured bacterium Contigcl_24</name>
    <dbReference type="NCBI Taxonomy" id="1393668"/>
    <lineage>
        <taxon>Bacteria</taxon>
        <taxon>environmental samples</taxon>
    </lineage>
</organism>
<dbReference type="PRINTS" id="PR00081">
    <property type="entry name" value="GDHRDH"/>
</dbReference>
<evidence type="ECO:0000313" key="3">
    <source>
        <dbReference type="EMBL" id="AHF25636.1"/>
    </source>
</evidence>
<dbReference type="InterPro" id="IPR002347">
    <property type="entry name" value="SDR_fam"/>
</dbReference>
<dbReference type="GO" id="GO:0016491">
    <property type="term" value="F:oxidoreductase activity"/>
    <property type="evidence" value="ECO:0007669"/>
    <property type="project" value="UniProtKB-KW"/>
</dbReference>
<keyword evidence="2" id="KW-0560">Oxidoreductase</keyword>
<dbReference type="AlphaFoldDB" id="W0FL30"/>
<accession>W0FL30</accession>
<comment type="similarity">
    <text evidence="1">Belongs to the short-chain dehydrogenases/reductases (SDR) family.</text>
</comment>
<protein>
    <submittedName>
        <fullName evidence="3">Short-chain dehydrogenase/reductase SDR</fullName>
    </submittedName>
</protein>
<sequence>MKAGVILGCYLVTGACGGMGTAVCRSLANTGHQVLGLDRVLPGKSVSWQSLQADITDESSLSALAESLRADHISLNGIIHAAGVYDLNSFAEIPEKDLLRIFDINLFGMCRVNRLFLPLLAEKSRIVIISSELAPLRPLPFTGVYAVTKGAVEKYAYSLRMELQLLGHQVIVIRPGAVSTGMLPASATRLDRFCAETRLYRCNAERFRNIVGRVEARNVPPERVAAKISRALAVGRPRLVYSLNRSPLLLLFALLPGRAQLGIIRFVISPGKKPGETPPDEKKALS</sequence>
<evidence type="ECO:0000256" key="2">
    <source>
        <dbReference type="ARBA" id="ARBA00023002"/>
    </source>
</evidence>
<dbReference type="PANTHER" id="PTHR44169:SF6">
    <property type="entry name" value="NADPH-DEPENDENT 1-ACYLDIHYDROXYACETONE PHOSPHATE REDUCTASE"/>
    <property type="match status" value="1"/>
</dbReference>